<evidence type="ECO:0000313" key="2">
    <source>
        <dbReference type="Proteomes" id="UP000533641"/>
    </source>
</evidence>
<gene>
    <name evidence="1" type="ORF">GGE12_005741</name>
</gene>
<organism evidence="1 2">
    <name type="scientific">Rhizobium mongolense</name>
    <dbReference type="NCBI Taxonomy" id="57676"/>
    <lineage>
        <taxon>Bacteria</taxon>
        <taxon>Pseudomonadati</taxon>
        <taxon>Pseudomonadota</taxon>
        <taxon>Alphaproteobacteria</taxon>
        <taxon>Hyphomicrobiales</taxon>
        <taxon>Rhizobiaceae</taxon>
        <taxon>Rhizobium/Agrobacterium group</taxon>
        <taxon>Rhizobium</taxon>
    </lineage>
</organism>
<reference evidence="1 2" key="1">
    <citation type="submission" date="2020-08" db="EMBL/GenBank/DDBJ databases">
        <title>Genomic Encyclopedia of Type Strains, Phase IV (KMG-V): Genome sequencing to study the core and pangenomes of soil and plant-associated prokaryotes.</title>
        <authorList>
            <person name="Whitman W."/>
        </authorList>
    </citation>
    <scope>NUCLEOTIDE SEQUENCE [LARGE SCALE GENOMIC DNA]</scope>
    <source>
        <strain evidence="1 2">SEMIA 402</strain>
    </source>
</reference>
<comment type="caution">
    <text evidence="1">The sequence shown here is derived from an EMBL/GenBank/DDBJ whole genome shotgun (WGS) entry which is preliminary data.</text>
</comment>
<name>A0A7W6RSR2_9HYPH</name>
<proteinExistence type="predicted"/>
<protein>
    <submittedName>
        <fullName evidence="1">Uncharacterized protein</fullName>
    </submittedName>
</protein>
<dbReference type="EMBL" id="JACIGM010000015">
    <property type="protein sequence ID" value="MBB4277932.1"/>
    <property type="molecule type" value="Genomic_DNA"/>
</dbReference>
<dbReference type="RefSeq" id="WP_183928732.1">
    <property type="nucleotide sequence ID" value="NZ_JACIGM010000015.1"/>
</dbReference>
<evidence type="ECO:0000313" key="1">
    <source>
        <dbReference type="EMBL" id="MBB4277932.1"/>
    </source>
</evidence>
<dbReference type="AlphaFoldDB" id="A0A7W6RSR2"/>
<dbReference type="Proteomes" id="UP000533641">
    <property type="component" value="Unassembled WGS sequence"/>
</dbReference>
<accession>A0A7W6RSR2</accession>
<sequence>MIYSGEKSSYLTVPLAILLAIAGVLAAPFATGGRNRSTGRVWVPQTQ</sequence>